<dbReference type="CDD" id="cd01949">
    <property type="entry name" value="GGDEF"/>
    <property type="match status" value="1"/>
</dbReference>
<dbReference type="AlphaFoldDB" id="A0A6L6PTK2"/>
<protein>
    <recommendedName>
        <fullName evidence="1">diguanylate cyclase</fullName>
        <ecNumber evidence="1">2.7.7.65</ecNumber>
    </recommendedName>
</protein>
<dbReference type="PROSITE" id="PS50887">
    <property type="entry name" value="GGDEF"/>
    <property type="match status" value="1"/>
</dbReference>
<dbReference type="InterPro" id="IPR029016">
    <property type="entry name" value="GAF-like_dom_sf"/>
</dbReference>
<reference evidence="4 5" key="1">
    <citation type="submission" date="2019-11" db="EMBL/GenBank/DDBJ databases">
        <title>Type strains purchased from KCTC, JCM and DSMZ.</title>
        <authorList>
            <person name="Lu H."/>
        </authorList>
    </citation>
    <scope>NUCLEOTIDE SEQUENCE [LARGE SCALE GENOMIC DNA]</scope>
    <source>
        <strain evidence="4 5">KCTC 42409</strain>
    </source>
</reference>
<dbReference type="OrthoDB" id="5571399at2"/>
<dbReference type="InterPro" id="IPR000160">
    <property type="entry name" value="GGDEF_dom"/>
</dbReference>
<dbReference type="GO" id="GO:0005886">
    <property type="term" value="C:plasma membrane"/>
    <property type="evidence" value="ECO:0007669"/>
    <property type="project" value="TreeGrafter"/>
</dbReference>
<sequence length="350" mass="37299">MLAAQNVLPLTPIQPADDARRAAALQRSGALDVADGEPYRFLAGLAARVCGVPYAWIALVGADTAHLCAVSGIPAGLLPRELPREHSCSALAVQAGAWEIEDLRADGRTAFMPYTSGEPRLRMASSAPLVTLDGCTIGTLTVADSKPGRLDHEQRTLLRGLAEQAMALVTAHGRERALAAARAELDELTTTDAQTGLHNRRSLLSKLHFEIARTRRFRTPLTALVIGIDQFRDINQRHGEAAGDMVLANIARVVKDSVRVIDVAGRYGGDTLCVLLPSTPPDGARKLAENLRMKIAGLIHREAGRLTPVTVSIGVGAFNHMDISDGDALLEQAEQALRNAKANGRNCVAG</sequence>
<dbReference type="EMBL" id="WNLA01000001">
    <property type="protein sequence ID" value="MTW00843.1"/>
    <property type="molecule type" value="Genomic_DNA"/>
</dbReference>
<dbReference type="Gene3D" id="3.30.450.40">
    <property type="match status" value="1"/>
</dbReference>
<evidence type="ECO:0000313" key="5">
    <source>
        <dbReference type="Proteomes" id="UP000484015"/>
    </source>
</evidence>
<accession>A0A6L6PTK2</accession>
<keyword evidence="5" id="KW-1185">Reference proteome</keyword>
<dbReference type="Pfam" id="PF00990">
    <property type="entry name" value="GGDEF"/>
    <property type="match status" value="1"/>
</dbReference>
<dbReference type="RefSeq" id="WP_155437236.1">
    <property type="nucleotide sequence ID" value="NZ_WNLA01000001.1"/>
</dbReference>
<name>A0A6L6PTK2_9BURK</name>
<dbReference type="SUPFAM" id="SSF55781">
    <property type="entry name" value="GAF domain-like"/>
    <property type="match status" value="1"/>
</dbReference>
<evidence type="ECO:0000256" key="1">
    <source>
        <dbReference type="ARBA" id="ARBA00012528"/>
    </source>
</evidence>
<dbReference type="SUPFAM" id="SSF55073">
    <property type="entry name" value="Nucleotide cyclase"/>
    <property type="match status" value="1"/>
</dbReference>
<feature type="domain" description="GGDEF" evidence="3">
    <location>
        <begin position="219"/>
        <end position="350"/>
    </location>
</feature>
<dbReference type="Gene3D" id="3.30.70.270">
    <property type="match status" value="1"/>
</dbReference>
<comment type="catalytic activity">
    <reaction evidence="2">
        <text>2 GTP = 3',3'-c-di-GMP + 2 diphosphate</text>
        <dbReference type="Rhea" id="RHEA:24898"/>
        <dbReference type="ChEBI" id="CHEBI:33019"/>
        <dbReference type="ChEBI" id="CHEBI:37565"/>
        <dbReference type="ChEBI" id="CHEBI:58805"/>
        <dbReference type="EC" id="2.7.7.65"/>
    </reaction>
</comment>
<evidence type="ECO:0000256" key="2">
    <source>
        <dbReference type="ARBA" id="ARBA00034247"/>
    </source>
</evidence>
<dbReference type="SMART" id="SM00267">
    <property type="entry name" value="GGDEF"/>
    <property type="match status" value="1"/>
</dbReference>
<dbReference type="Proteomes" id="UP000484015">
    <property type="component" value="Unassembled WGS sequence"/>
</dbReference>
<dbReference type="InterPro" id="IPR043128">
    <property type="entry name" value="Rev_trsase/Diguanyl_cyclase"/>
</dbReference>
<dbReference type="NCBIfam" id="TIGR00254">
    <property type="entry name" value="GGDEF"/>
    <property type="match status" value="1"/>
</dbReference>
<comment type="caution">
    <text evidence="4">The sequence shown here is derived from an EMBL/GenBank/DDBJ whole genome shotgun (WGS) entry which is preliminary data.</text>
</comment>
<dbReference type="GO" id="GO:0052621">
    <property type="term" value="F:diguanylate cyclase activity"/>
    <property type="evidence" value="ECO:0007669"/>
    <property type="project" value="UniProtKB-EC"/>
</dbReference>
<dbReference type="PANTHER" id="PTHR45138:SF9">
    <property type="entry name" value="DIGUANYLATE CYCLASE DGCM-RELATED"/>
    <property type="match status" value="1"/>
</dbReference>
<proteinExistence type="predicted"/>
<evidence type="ECO:0000259" key="3">
    <source>
        <dbReference type="PROSITE" id="PS50887"/>
    </source>
</evidence>
<evidence type="ECO:0000313" key="4">
    <source>
        <dbReference type="EMBL" id="MTW00843.1"/>
    </source>
</evidence>
<dbReference type="GO" id="GO:1902201">
    <property type="term" value="P:negative regulation of bacterial-type flagellum-dependent cell motility"/>
    <property type="evidence" value="ECO:0007669"/>
    <property type="project" value="TreeGrafter"/>
</dbReference>
<organism evidence="4 5">
    <name type="scientific">Pseudoduganella ginsengisoli</name>
    <dbReference type="NCBI Taxonomy" id="1462440"/>
    <lineage>
        <taxon>Bacteria</taxon>
        <taxon>Pseudomonadati</taxon>
        <taxon>Pseudomonadota</taxon>
        <taxon>Betaproteobacteria</taxon>
        <taxon>Burkholderiales</taxon>
        <taxon>Oxalobacteraceae</taxon>
        <taxon>Telluria group</taxon>
        <taxon>Pseudoduganella</taxon>
    </lineage>
</organism>
<dbReference type="GO" id="GO:0043709">
    <property type="term" value="P:cell adhesion involved in single-species biofilm formation"/>
    <property type="evidence" value="ECO:0007669"/>
    <property type="project" value="TreeGrafter"/>
</dbReference>
<dbReference type="Pfam" id="PF01590">
    <property type="entry name" value="GAF"/>
    <property type="match status" value="1"/>
</dbReference>
<dbReference type="EC" id="2.7.7.65" evidence="1"/>
<dbReference type="PANTHER" id="PTHR45138">
    <property type="entry name" value="REGULATORY COMPONENTS OF SENSORY TRANSDUCTION SYSTEM"/>
    <property type="match status" value="1"/>
</dbReference>
<dbReference type="InterPro" id="IPR029787">
    <property type="entry name" value="Nucleotide_cyclase"/>
</dbReference>
<dbReference type="InterPro" id="IPR003018">
    <property type="entry name" value="GAF"/>
</dbReference>
<gene>
    <name evidence="4" type="ORF">GM668_01950</name>
</gene>
<dbReference type="InterPro" id="IPR050469">
    <property type="entry name" value="Diguanylate_Cyclase"/>
</dbReference>